<name>A0ABQ7GMH8_DUNSA</name>
<feature type="compositionally biased region" description="Polar residues" evidence="1">
    <location>
        <begin position="26"/>
        <end position="63"/>
    </location>
</feature>
<dbReference type="PANTHER" id="PTHR31975">
    <property type="entry name" value="BUD SITE SELECTION PROTEIN 7-RELATED"/>
    <property type="match status" value="1"/>
</dbReference>
<comment type="caution">
    <text evidence="2">The sequence shown here is derived from an EMBL/GenBank/DDBJ whole genome shotgun (WGS) entry which is preliminary data.</text>
</comment>
<keyword evidence="3" id="KW-1185">Reference proteome</keyword>
<evidence type="ECO:0000313" key="2">
    <source>
        <dbReference type="EMBL" id="KAF5835786.1"/>
    </source>
</evidence>
<dbReference type="Gene3D" id="1.25.40.10">
    <property type="entry name" value="Tetratricopeptide repeat domain"/>
    <property type="match status" value="1"/>
</dbReference>
<dbReference type="InterPro" id="IPR015374">
    <property type="entry name" value="ChAPs"/>
</dbReference>
<proteinExistence type="predicted"/>
<protein>
    <submittedName>
        <fullName evidence="2">Uncharacterized protein</fullName>
    </submittedName>
</protein>
<dbReference type="InterPro" id="IPR011990">
    <property type="entry name" value="TPR-like_helical_dom_sf"/>
</dbReference>
<evidence type="ECO:0000256" key="1">
    <source>
        <dbReference type="SAM" id="MobiDB-lite"/>
    </source>
</evidence>
<dbReference type="EMBL" id="MU069688">
    <property type="protein sequence ID" value="KAF5835786.1"/>
    <property type="molecule type" value="Genomic_DNA"/>
</dbReference>
<evidence type="ECO:0000313" key="3">
    <source>
        <dbReference type="Proteomes" id="UP000815325"/>
    </source>
</evidence>
<dbReference type="Proteomes" id="UP000815325">
    <property type="component" value="Unassembled WGS sequence"/>
</dbReference>
<gene>
    <name evidence="2" type="ORF">DUNSADRAFT_6875</name>
</gene>
<feature type="region of interest" description="Disordered" evidence="1">
    <location>
        <begin position="1"/>
        <end position="63"/>
    </location>
</feature>
<dbReference type="PANTHER" id="PTHR31975:SF1">
    <property type="entry name" value="BUD SITE SELECTION PROTEIN 7-RELATED"/>
    <property type="match status" value="1"/>
</dbReference>
<sequence length="235" mass="25037">MSASSAGPVGEGCEDTSAPGPLCESTEPSIAPSQASTAAPANRPQSTGDSHPSSTCANGSLRASSSYSQLQPLLRSVDSDREAVIFGCEEDTPARQDRVKRLCVRWLDELIIALWHDLQAYIEWKAQDSELLRLTGKSLAELTLELPAELLPSSSVSSRSVADASAGLPSLPPGEWLQRGLLAERLCHDADALLAYRCCIKVGGFNLMALTAIMRLAAHCGEALEVCVCVCRGRR</sequence>
<accession>A0ABQ7GMH8</accession>
<reference evidence="2" key="1">
    <citation type="submission" date="2017-08" db="EMBL/GenBank/DDBJ databases">
        <authorList>
            <person name="Polle J.E."/>
            <person name="Barry K."/>
            <person name="Cushman J."/>
            <person name="Schmutz J."/>
            <person name="Tran D."/>
            <person name="Hathwaick L.T."/>
            <person name="Yim W.C."/>
            <person name="Jenkins J."/>
            <person name="Mckie-Krisberg Z.M."/>
            <person name="Prochnik S."/>
            <person name="Lindquist E."/>
            <person name="Dockter R.B."/>
            <person name="Adam C."/>
            <person name="Molina H."/>
            <person name="Bunkerborg J."/>
            <person name="Jin E."/>
            <person name="Buchheim M."/>
            <person name="Magnuson J."/>
        </authorList>
    </citation>
    <scope>NUCLEOTIDE SEQUENCE</scope>
    <source>
        <strain evidence="2">CCAP 19/18</strain>
    </source>
</reference>
<organism evidence="2 3">
    <name type="scientific">Dunaliella salina</name>
    <name type="common">Green alga</name>
    <name type="synonym">Protococcus salinus</name>
    <dbReference type="NCBI Taxonomy" id="3046"/>
    <lineage>
        <taxon>Eukaryota</taxon>
        <taxon>Viridiplantae</taxon>
        <taxon>Chlorophyta</taxon>
        <taxon>core chlorophytes</taxon>
        <taxon>Chlorophyceae</taxon>
        <taxon>CS clade</taxon>
        <taxon>Chlamydomonadales</taxon>
        <taxon>Dunaliellaceae</taxon>
        <taxon>Dunaliella</taxon>
    </lineage>
</organism>